<evidence type="ECO:0000313" key="2">
    <source>
        <dbReference type="Proteomes" id="UP000271889"/>
    </source>
</evidence>
<name>A0A3P6TIC9_CYLGO</name>
<dbReference type="Gene3D" id="2.60.120.260">
    <property type="entry name" value="Galactose-binding domain-like"/>
    <property type="match status" value="1"/>
</dbReference>
<feature type="non-terminal residue" evidence="1">
    <location>
        <position position="1"/>
    </location>
</feature>
<dbReference type="EMBL" id="UYRV01029079">
    <property type="protein sequence ID" value="VDK83079.1"/>
    <property type="molecule type" value="Genomic_DNA"/>
</dbReference>
<gene>
    <name evidence="1" type="ORF">CGOC_LOCUS8078</name>
</gene>
<protein>
    <submittedName>
        <fullName evidence="1">Uncharacterized protein</fullName>
    </submittedName>
</protein>
<keyword evidence="2" id="KW-1185">Reference proteome</keyword>
<proteinExistence type="predicted"/>
<sequence length="148" mass="16275">VPVEILPEIIGPAAYVQAGEDKKVIEANIDVPEDYDYTIVVEYHNPDKFQAPIMVEITQQGNDSDSAFNGTITVHHCPFATFCREAVTEGGEVATVPLKKGSATVQLHIPKMTQFGLAAVNLVAKNRWNNEYLQQHGACSHIVPEMRS</sequence>
<evidence type="ECO:0000313" key="1">
    <source>
        <dbReference type="EMBL" id="VDK83079.1"/>
    </source>
</evidence>
<dbReference type="OrthoDB" id="10385424at2759"/>
<dbReference type="Proteomes" id="UP000271889">
    <property type="component" value="Unassembled WGS sequence"/>
</dbReference>
<organism evidence="1 2">
    <name type="scientific">Cylicostephanus goldi</name>
    <name type="common">Nematode worm</name>
    <dbReference type="NCBI Taxonomy" id="71465"/>
    <lineage>
        <taxon>Eukaryota</taxon>
        <taxon>Metazoa</taxon>
        <taxon>Ecdysozoa</taxon>
        <taxon>Nematoda</taxon>
        <taxon>Chromadorea</taxon>
        <taxon>Rhabditida</taxon>
        <taxon>Rhabditina</taxon>
        <taxon>Rhabditomorpha</taxon>
        <taxon>Strongyloidea</taxon>
        <taxon>Strongylidae</taxon>
        <taxon>Cylicostephanus</taxon>
    </lineage>
</organism>
<dbReference type="AlphaFoldDB" id="A0A3P6TIC9"/>
<accession>A0A3P6TIC9</accession>
<reference evidence="1 2" key="1">
    <citation type="submission" date="2018-11" db="EMBL/GenBank/DDBJ databases">
        <authorList>
            <consortium name="Pathogen Informatics"/>
        </authorList>
    </citation>
    <scope>NUCLEOTIDE SEQUENCE [LARGE SCALE GENOMIC DNA]</scope>
</reference>